<dbReference type="EMBL" id="QLYX01000018">
    <property type="protein sequence ID" value="RAY11553.1"/>
    <property type="molecule type" value="Genomic_DNA"/>
</dbReference>
<keyword evidence="3" id="KW-1185">Reference proteome</keyword>
<feature type="transmembrane region" description="Helical" evidence="1">
    <location>
        <begin position="42"/>
        <end position="63"/>
    </location>
</feature>
<name>A0A365H026_9ACTN</name>
<feature type="transmembrane region" description="Helical" evidence="1">
    <location>
        <begin position="95"/>
        <end position="115"/>
    </location>
</feature>
<reference evidence="2 3" key="1">
    <citation type="submission" date="2018-06" db="EMBL/GenBank/DDBJ databases">
        <title>Actinomadura craniellae sp. nov. isolated from marine sponge Craniella sp.</title>
        <authorList>
            <person name="Li L."/>
            <person name="Xu Q.H."/>
            <person name="Lin H.W."/>
            <person name="Lu Y.H."/>
        </authorList>
    </citation>
    <scope>NUCLEOTIDE SEQUENCE [LARGE SCALE GENOMIC DNA]</scope>
    <source>
        <strain evidence="2 3">LHW63021</strain>
    </source>
</reference>
<feature type="transmembrane region" description="Helical" evidence="1">
    <location>
        <begin position="70"/>
        <end position="89"/>
    </location>
</feature>
<proteinExistence type="predicted"/>
<gene>
    <name evidence="2" type="ORF">DPM19_30085</name>
</gene>
<comment type="caution">
    <text evidence="2">The sequence shown here is derived from an EMBL/GenBank/DDBJ whole genome shotgun (WGS) entry which is preliminary data.</text>
</comment>
<keyword evidence="1" id="KW-0472">Membrane</keyword>
<dbReference type="Proteomes" id="UP000251891">
    <property type="component" value="Unassembled WGS sequence"/>
</dbReference>
<keyword evidence="1" id="KW-1133">Transmembrane helix</keyword>
<dbReference type="OrthoDB" id="3483754at2"/>
<evidence type="ECO:0000313" key="3">
    <source>
        <dbReference type="Proteomes" id="UP000251891"/>
    </source>
</evidence>
<sequence>MAAQHTMPSPVRTVRVLLLLAALLTLMAALDGGLRIGGSEGFGVAFAFALPAVAGLAAAWAIEKRPSRKLWIAVIVLEVLYLFWQFGRISDGDPFGLLGLVFPIAILVLVSRSSARDYFYRAR</sequence>
<dbReference type="AlphaFoldDB" id="A0A365H026"/>
<evidence type="ECO:0000256" key="1">
    <source>
        <dbReference type="SAM" id="Phobius"/>
    </source>
</evidence>
<dbReference type="RefSeq" id="WP_111871459.1">
    <property type="nucleotide sequence ID" value="NZ_QLYX01000018.1"/>
</dbReference>
<accession>A0A365H026</accession>
<protein>
    <recommendedName>
        <fullName evidence="4">DUF2568 domain-containing protein</fullName>
    </recommendedName>
</protein>
<evidence type="ECO:0000313" key="2">
    <source>
        <dbReference type="EMBL" id="RAY11553.1"/>
    </source>
</evidence>
<organism evidence="2 3">
    <name type="scientific">Actinomadura craniellae</name>
    <dbReference type="NCBI Taxonomy" id="2231787"/>
    <lineage>
        <taxon>Bacteria</taxon>
        <taxon>Bacillati</taxon>
        <taxon>Actinomycetota</taxon>
        <taxon>Actinomycetes</taxon>
        <taxon>Streptosporangiales</taxon>
        <taxon>Thermomonosporaceae</taxon>
        <taxon>Actinomadura</taxon>
    </lineage>
</organism>
<keyword evidence="1" id="KW-0812">Transmembrane</keyword>
<evidence type="ECO:0008006" key="4">
    <source>
        <dbReference type="Google" id="ProtNLM"/>
    </source>
</evidence>